<keyword evidence="2" id="KW-0472">Membrane</keyword>
<dbReference type="InterPro" id="IPR022038">
    <property type="entry name" value="Ig-like_bact"/>
</dbReference>
<organism evidence="4 5">
    <name type="scientific">Lactiplantibacillus dongliensis</name>
    <dbReference type="NCBI Taxonomy" id="2559919"/>
    <lineage>
        <taxon>Bacteria</taxon>
        <taxon>Bacillati</taxon>
        <taxon>Bacillota</taxon>
        <taxon>Bacilli</taxon>
        <taxon>Lactobacillales</taxon>
        <taxon>Lactobacillaceae</taxon>
        <taxon>Lactiplantibacillus</taxon>
    </lineage>
</organism>
<protein>
    <submittedName>
        <fullName evidence="4">BspA family leucine-rich repeat surface protein</fullName>
    </submittedName>
</protein>
<proteinExistence type="predicted"/>
<keyword evidence="5" id="KW-1185">Reference proteome</keyword>
<feature type="domain" description="Ig-like" evidence="3">
    <location>
        <begin position="583"/>
        <end position="649"/>
    </location>
</feature>
<feature type="transmembrane region" description="Helical" evidence="2">
    <location>
        <begin position="1102"/>
        <end position="1119"/>
    </location>
</feature>
<sequence>MRFRKANEAICILTFKTSPSQVQDMSYMFTRLFDTESLNLKNFDTSQVTNMSHMFETCTSLESLDLSMFNTSKVTSMASMFSSESSLSSLNISSFDTSSVTDMSGMFMGTSLSALDLSSFDTSKVTNMSRMFAGIGYEKFVNPIKGLDRFNTSKVTDMSGMFYRINLPVSAQLDLSHFDTSAVTDMSLMFGDAKHFVDDYIAKFDTSHVTNMQSMFEGISRDATDPGGELTTLKLANLDTSSVVNMSRMFANITQLTDLDFSKFSNFETHNVDDMSYMFLGDTALTNLKLANFDTSNVTDMRYMFSSDTTLADLNLTNFDTRNVTNMMGMFVNDEALQNLNLSSFDMRDLVLDYQPLGTLNIKNYSLINLPAMYTEGFGYLTTNPRVLVLGAHTRLVFDYPVEKASDIIELPAELEGSISLEDVAQVVGYSRISELKQLFSANLQPAANKSTGLWVNVDTGERLTAPALMERYSGDQATAGTWTWQSVVGKDVQLIASPKTKWLPVDNYDEKLSVDEAGNNLALDKLNVVVRDTKTNVIVPVADVDPTKVGSYTVTYSYMGKDNVNQTSGPVKLEIVAAKSMINAHDSVVQLNESWPADNFVTAINADGSPVTDVTTKGTVNSQIPGVYTITYQFVDQFGVPVTKNVHVIVNGLTLKQTTGNFSTDDRWDPLTNVVTAIDDNGHEVAPSSLSLRLTDAVGQVVNSLKRPGNYQLVYSFKDGHGDHLQTALVTILTGENHAALQLKTDQVILYEHDTWNPMSNVESLVDSDSEQINVTDWPQYLKVDNQVKLAQPGEYHVTYQFTDTFGVVHEKTAVVTIKPSQAQLTLNHETVVLYVGNKWSPIDNLAAVKDVDGREVTADRVTISNPVDLTRPGHYLVVYRFTDSQSSLHTATSVVQVLANLAKLAVKHPVVHLTVGDQWTALSNLEQATDVDGTAIDSKKLQIDNPVVLNTPGTYVVTYQFTDQLGVIHMAKGQVIIEAAPVVTPDGNDGQQTTDDNGNYGTSEMPEPQPVKKLPATKPTVRPQQPIKKSTPKQPVKLSQKVVKPDSKSMSGAMMLASSSKSNVPTNQQLVKVAQSQADGLVVTAKLPQTDDTATQATSIWGWVLLALAGIIRPWLISKKKKS</sequence>
<dbReference type="Pfam" id="PF07523">
    <property type="entry name" value="Big_3"/>
    <property type="match status" value="2"/>
</dbReference>
<name>A0ABW1R4F4_9LACO</name>
<keyword evidence="2" id="KW-1133">Transmembrane helix</keyword>
<dbReference type="Gene3D" id="3.80.10.10">
    <property type="entry name" value="Ribonuclease Inhibitor"/>
    <property type="match status" value="2"/>
</dbReference>
<dbReference type="InterPro" id="IPR013783">
    <property type="entry name" value="Ig-like_fold"/>
</dbReference>
<dbReference type="NCBIfam" id="TIGR02167">
    <property type="entry name" value="Liste_lipo_26"/>
    <property type="match status" value="7"/>
</dbReference>
<reference evidence="5" key="1">
    <citation type="journal article" date="2019" name="Int. J. Syst. Evol. Microbiol.">
        <title>The Global Catalogue of Microorganisms (GCM) 10K type strain sequencing project: providing services to taxonomists for standard genome sequencing and annotation.</title>
        <authorList>
            <consortium name="The Broad Institute Genomics Platform"/>
            <consortium name="The Broad Institute Genome Sequencing Center for Infectious Disease"/>
            <person name="Wu L."/>
            <person name="Ma J."/>
        </authorList>
    </citation>
    <scope>NUCLEOTIDE SEQUENCE [LARGE SCALE GENOMIC DNA]</scope>
    <source>
        <strain evidence="5">CCM 8932</strain>
    </source>
</reference>
<evidence type="ECO:0000259" key="3">
    <source>
        <dbReference type="Pfam" id="PF07523"/>
    </source>
</evidence>
<feature type="domain" description="Ig-like" evidence="3">
    <location>
        <begin position="835"/>
        <end position="899"/>
    </location>
</feature>
<dbReference type="RefSeq" id="WP_307722456.1">
    <property type="nucleotide sequence ID" value="NZ_BJDK01000022.1"/>
</dbReference>
<evidence type="ECO:0000313" key="4">
    <source>
        <dbReference type="EMBL" id="MFC6164748.1"/>
    </source>
</evidence>
<evidence type="ECO:0000256" key="2">
    <source>
        <dbReference type="SAM" id="Phobius"/>
    </source>
</evidence>
<accession>A0ABW1R4F4</accession>
<dbReference type="Gene3D" id="2.60.40.10">
    <property type="entry name" value="Immunoglobulins"/>
    <property type="match status" value="4"/>
</dbReference>
<keyword evidence="2" id="KW-0812">Transmembrane</keyword>
<dbReference type="InterPro" id="IPR011889">
    <property type="entry name" value="Liste_lipo_26"/>
</dbReference>
<gene>
    <name evidence="4" type="ORF">ACFP3T_08730</name>
</gene>
<evidence type="ECO:0000313" key="5">
    <source>
        <dbReference type="Proteomes" id="UP001596253"/>
    </source>
</evidence>
<feature type="region of interest" description="Disordered" evidence="1">
    <location>
        <begin position="985"/>
        <end position="1046"/>
    </location>
</feature>
<evidence type="ECO:0000256" key="1">
    <source>
        <dbReference type="SAM" id="MobiDB-lite"/>
    </source>
</evidence>
<feature type="compositionally biased region" description="Polar residues" evidence="1">
    <location>
        <begin position="991"/>
        <end position="1004"/>
    </location>
</feature>
<dbReference type="EMBL" id="JBHSSD010000037">
    <property type="protein sequence ID" value="MFC6164748.1"/>
    <property type="molecule type" value="Genomic_DNA"/>
</dbReference>
<comment type="caution">
    <text evidence="4">The sequence shown here is derived from an EMBL/GenBank/DDBJ whole genome shotgun (WGS) entry which is preliminary data.</text>
</comment>
<dbReference type="InterPro" id="IPR032675">
    <property type="entry name" value="LRR_dom_sf"/>
</dbReference>
<dbReference type="InterPro" id="IPR005046">
    <property type="entry name" value="DUF285"/>
</dbReference>
<dbReference type="Proteomes" id="UP001596253">
    <property type="component" value="Unassembled WGS sequence"/>
</dbReference>
<dbReference type="SUPFAM" id="SSF52058">
    <property type="entry name" value="L domain-like"/>
    <property type="match status" value="1"/>
</dbReference>
<dbReference type="Pfam" id="PF03382">
    <property type="entry name" value="DUF285"/>
    <property type="match status" value="3"/>
</dbReference>